<keyword evidence="4" id="KW-0274">FAD</keyword>
<dbReference type="EMBL" id="SMNA01000003">
    <property type="protein sequence ID" value="TDE95913.1"/>
    <property type="molecule type" value="Genomic_DNA"/>
</dbReference>
<comment type="cofactor">
    <cofactor evidence="1">
        <name>FAD</name>
        <dbReference type="ChEBI" id="CHEBI:57692"/>
    </cofactor>
</comment>
<dbReference type="PROSITE" id="PS51387">
    <property type="entry name" value="FAD_PCMH"/>
    <property type="match status" value="1"/>
</dbReference>
<dbReference type="SUPFAM" id="SSF56176">
    <property type="entry name" value="FAD-binding/transporter-associated domain-like"/>
    <property type="match status" value="1"/>
</dbReference>
<evidence type="ECO:0000259" key="6">
    <source>
        <dbReference type="PROSITE" id="PS51387"/>
    </source>
</evidence>
<dbReference type="Gene3D" id="3.30.43.10">
    <property type="entry name" value="Uridine Diphospho-n-acetylenolpyruvylglucosamine Reductase, domain 2"/>
    <property type="match status" value="1"/>
</dbReference>
<proteinExistence type="inferred from homology"/>
<dbReference type="PANTHER" id="PTHR42973">
    <property type="entry name" value="BINDING OXIDOREDUCTASE, PUTATIVE (AFU_ORTHOLOGUE AFUA_1G17690)-RELATED"/>
    <property type="match status" value="1"/>
</dbReference>
<name>A0ABY2E5Q3_9MICO</name>
<dbReference type="InterPro" id="IPR036318">
    <property type="entry name" value="FAD-bd_PCMH-like_sf"/>
</dbReference>
<dbReference type="InterPro" id="IPR006094">
    <property type="entry name" value="Oxid_FAD_bind_N"/>
</dbReference>
<comment type="similarity">
    <text evidence="2">Belongs to the oxygen-dependent FAD-linked oxidoreductase family.</text>
</comment>
<dbReference type="InterPro" id="IPR016166">
    <property type="entry name" value="FAD-bd_PCMH"/>
</dbReference>
<reference evidence="7 8" key="1">
    <citation type="submission" date="2019-03" db="EMBL/GenBank/DDBJ databases">
        <title>Genomic features of bacteria from cold environments.</title>
        <authorList>
            <person name="Shen L."/>
        </authorList>
    </citation>
    <scope>NUCLEOTIDE SEQUENCE [LARGE SCALE GENOMIC DNA]</scope>
    <source>
        <strain evidence="8">T3246-1</strain>
    </source>
</reference>
<organism evidence="7 8">
    <name type="scientific">Occultella glacieicola</name>
    <dbReference type="NCBI Taxonomy" id="2518684"/>
    <lineage>
        <taxon>Bacteria</taxon>
        <taxon>Bacillati</taxon>
        <taxon>Actinomycetota</taxon>
        <taxon>Actinomycetes</taxon>
        <taxon>Micrococcales</taxon>
        <taxon>Ruaniaceae</taxon>
        <taxon>Occultella</taxon>
    </lineage>
</organism>
<evidence type="ECO:0000313" key="8">
    <source>
        <dbReference type="Proteomes" id="UP000504882"/>
    </source>
</evidence>
<keyword evidence="5" id="KW-0560">Oxidoreductase</keyword>
<dbReference type="Pfam" id="PF01565">
    <property type="entry name" value="FAD_binding_4"/>
    <property type="match status" value="1"/>
</dbReference>
<evidence type="ECO:0000256" key="5">
    <source>
        <dbReference type="ARBA" id="ARBA00023002"/>
    </source>
</evidence>
<evidence type="ECO:0000256" key="2">
    <source>
        <dbReference type="ARBA" id="ARBA00005466"/>
    </source>
</evidence>
<evidence type="ECO:0000313" key="7">
    <source>
        <dbReference type="EMBL" id="TDE95913.1"/>
    </source>
</evidence>
<dbReference type="InterPro" id="IPR006093">
    <property type="entry name" value="Oxy_OxRdtase_FAD_BS"/>
</dbReference>
<keyword evidence="3" id="KW-0285">Flavoprotein</keyword>
<sequence length="451" mass="47459">MSASASTGPGAWLRRADPGYPSRRAGLSVSAWQPPRPMPAAIATPHTPDEVVEAVRRARAEGLRLAVRGGGHSLSATHLVDGAAVLDLRHLTRFDVKRESATAWVGPGVTTLAAAAALDAVELSFPVGHAPTVGLSGFLLAGGNGWNTPVWGHGCERVLAADVVFADGRRAVVDDETDPDLFRVLRGAGPAYPGVVVAFRLQLAPEPPRIRRHVVEVDARDAERVGATLDEVVATLPAHVDTTVFWHPARADDDVPTLTVAATSFAPGIDDGLDPIRSADLPVLSTASTDAGRSLFQLLDPLPRHEGDAMFSDHLWTDAGYRALLPLLPTRDPRLNAASSVLLTTSARRADGAAPGRAVYSPSGRMSVSAYAHWDPASQGPEHPVGWARQVIARLAHLGNGCYVGEADLTAGRATLTDCFGGAGADLVRRVVARLDPDRVMATPFTGHHGS</sequence>
<evidence type="ECO:0000256" key="1">
    <source>
        <dbReference type="ARBA" id="ARBA00001974"/>
    </source>
</evidence>
<dbReference type="PANTHER" id="PTHR42973:SF39">
    <property type="entry name" value="FAD-BINDING PCMH-TYPE DOMAIN-CONTAINING PROTEIN"/>
    <property type="match status" value="1"/>
</dbReference>
<dbReference type="InterPro" id="IPR016169">
    <property type="entry name" value="FAD-bd_PCMH_sub2"/>
</dbReference>
<gene>
    <name evidence="7" type="ORF">EXU48_06550</name>
</gene>
<comment type="caution">
    <text evidence="7">The sequence shown here is derived from an EMBL/GenBank/DDBJ whole genome shotgun (WGS) entry which is preliminary data.</text>
</comment>
<keyword evidence="8" id="KW-1185">Reference proteome</keyword>
<dbReference type="InterPro" id="IPR016167">
    <property type="entry name" value="FAD-bd_PCMH_sub1"/>
</dbReference>
<dbReference type="Proteomes" id="UP000504882">
    <property type="component" value="Unassembled WGS sequence"/>
</dbReference>
<dbReference type="PROSITE" id="PS00862">
    <property type="entry name" value="OX2_COVAL_FAD"/>
    <property type="match status" value="1"/>
</dbReference>
<dbReference type="Gene3D" id="3.40.462.20">
    <property type="match status" value="1"/>
</dbReference>
<dbReference type="Gene3D" id="3.30.465.10">
    <property type="match status" value="1"/>
</dbReference>
<accession>A0ABY2E5Q3</accession>
<evidence type="ECO:0000256" key="4">
    <source>
        <dbReference type="ARBA" id="ARBA00022827"/>
    </source>
</evidence>
<evidence type="ECO:0000256" key="3">
    <source>
        <dbReference type="ARBA" id="ARBA00022630"/>
    </source>
</evidence>
<feature type="domain" description="FAD-binding PCMH-type" evidence="6">
    <location>
        <begin position="35"/>
        <end position="206"/>
    </location>
</feature>
<protein>
    <submittedName>
        <fullName evidence="7">FAD-binding oxidoreductase</fullName>
    </submittedName>
</protein>
<dbReference type="InterPro" id="IPR050416">
    <property type="entry name" value="FAD-linked_Oxidoreductase"/>
</dbReference>